<dbReference type="Pfam" id="PF02826">
    <property type="entry name" value="2-Hacid_dh_C"/>
    <property type="match status" value="1"/>
</dbReference>
<dbReference type="Proteomes" id="UP000220106">
    <property type="component" value="Unassembled WGS sequence"/>
</dbReference>
<evidence type="ECO:0000256" key="3">
    <source>
        <dbReference type="ARBA" id="ARBA00023027"/>
    </source>
</evidence>
<dbReference type="CDD" id="cd05300">
    <property type="entry name" value="2-Hacid_dh_1"/>
    <property type="match status" value="1"/>
</dbReference>
<keyword evidence="2 4" id="KW-0560">Oxidoreductase</keyword>
<evidence type="ECO:0000259" key="6">
    <source>
        <dbReference type="Pfam" id="PF02826"/>
    </source>
</evidence>
<dbReference type="InterPro" id="IPR036291">
    <property type="entry name" value="NAD(P)-bd_dom_sf"/>
</dbReference>
<keyword evidence="3" id="KW-0520">NAD</keyword>
<name>A0AAX0S417_9BACI</name>
<dbReference type="InterPro" id="IPR006139">
    <property type="entry name" value="D-isomer_2_OHA_DH_cat_dom"/>
</dbReference>
<feature type="domain" description="D-isomer specific 2-hydroxyacid dehydrogenase NAD-binding" evidence="6">
    <location>
        <begin position="115"/>
        <end position="292"/>
    </location>
</feature>
<reference evidence="7 8" key="1">
    <citation type="submission" date="2017-09" db="EMBL/GenBank/DDBJ databases">
        <title>Large-scale bioinformatics analysis of Bacillus genomes uncovers conserved roles of natural products in bacterial physiology.</title>
        <authorList>
            <consortium name="Agbiome Team Llc"/>
            <person name="Bleich R.M."/>
            <person name="Kirk G.J."/>
            <person name="Santa Maria K.C."/>
            <person name="Allen S.E."/>
            <person name="Farag S."/>
            <person name="Shank E.A."/>
            <person name="Bowers A."/>
        </authorList>
    </citation>
    <scope>NUCLEOTIDE SEQUENCE [LARGE SCALE GENOMIC DNA]</scope>
    <source>
        <strain evidence="7 8">AFS003229</strain>
    </source>
</reference>
<dbReference type="GO" id="GO:0051287">
    <property type="term" value="F:NAD binding"/>
    <property type="evidence" value="ECO:0007669"/>
    <property type="project" value="InterPro"/>
</dbReference>
<dbReference type="GO" id="GO:0016616">
    <property type="term" value="F:oxidoreductase activity, acting on the CH-OH group of donors, NAD or NADP as acceptor"/>
    <property type="evidence" value="ECO:0007669"/>
    <property type="project" value="InterPro"/>
</dbReference>
<dbReference type="AlphaFoldDB" id="A0AAX0S417"/>
<dbReference type="RefSeq" id="WP_098175958.1">
    <property type="nucleotide sequence ID" value="NZ_CP050509.1"/>
</dbReference>
<sequence length="329" mass="36928">MPSSKKAAPSLYVRVDIPEKYINKFKEICSEVVVEPWEFGEPEPQATVELSKFDVLYTSGLHDNLNILKKAPKIKWIHSDSAGMEAMLNEDIQNSDIIITNVKGCTSVPIAEHTIAMLSSLARGVHTIIRNQINKNWVEIPVTDLENATVGIIGYGDIGFEIAKRCKVLGMKVIGCRRNPGKRNKEYEPADLIMGMDQVDEVLSLSDFIVLALPFTKETSYFFNKERLNKMKKGSYLVNVGRGNTIVDGDFIECLSNGHIAGAALDVFEVEPLPKDHPFWQLENVIVSPHNAYNSSKHLDRVMELFLQNLKLFSEGKPLINIVHKQLGY</sequence>
<dbReference type="SUPFAM" id="SSF52283">
    <property type="entry name" value="Formate/glycerate dehydrogenase catalytic domain-like"/>
    <property type="match status" value="1"/>
</dbReference>
<feature type="domain" description="D-isomer specific 2-hydroxyacid dehydrogenase catalytic" evidence="5">
    <location>
        <begin position="23"/>
        <end position="323"/>
    </location>
</feature>
<evidence type="ECO:0000313" key="7">
    <source>
        <dbReference type="EMBL" id="PEJ33582.1"/>
    </source>
</evidence>
<dbReference type="SUPFAM" id="SSF51735">
    <property type="entry name" value="NAD(P)-binding Rossmann-fold domains"/>
    <property type="match status" value="1"/>
</dbReference>
<accession>A0AAX0S417</accession>
<evidence type="ECO:0000259" key="5">
    <source>
        <dbReference type="Pfam" id="PF00389"/>
    </source>
</evidence>
<comment type="caution">
    <text evidence="7">The sequence shown here is derived from an EMBL/GenBank/DDBJ whole genome shotgun (WGS) entry which is preliminary data.</text>
</comment>
<comment type="similarity">
    <text evidence="1 4">Belongs to the D-isomer specific 2-hydroxyacid dehydrogenase family.</text>
</comment>
<organism evidence="7 8">
    <name type="scientific">Peribacillus butanolivorans</name>
    <dbReference type="NCBI Taxonomy" id="421767"/>
    <lineage>
        <taxon>Bacteria</taxon>
        <taxon>Bacillati</taxon>
        <taxon>Bacillota</taxon>
        <taxon>Bacilli</taxon>
        <taxon>Bacillales</taxon>
        <taxon>Bacillaceae</taxon>
        <taxon>Peribacillus</taxon>
    </lineage>
</organism>
<dbReference type="Gene3D" id="3.40.50.720">
    <property type="entry name" value="NAD(P)-binding Rossmann-like Domain"/>
    <property type="match status" value="2"/>
</dbReference>
<dbReference type="Pfam" id="PF00389">
    <property type="entry name" value="2-Hacid_dh"/>
    <property type="match status" value="1"/>
</dbReference>
<protein>
    <submittedName>
        <fullName evidence="7">Hydroxyacid dehydrogenase</fullName>
    </submittedName>
</protein>
<dbReference type="InterPro" id="IPR006140">
    <property type="entry name" value="D-isomer_DH_NAD-bd"/>
</dbReference>
<evidence type="ECO:0000256" key="4">
    <source>
        <dbReference type="RuleBase" id="RU003719"/>
    </source>
</evidence>
<dbReference type="PANTHER" id="PTHR43333:SF1">
    <property type="entry name" value="D-ISOMER SPECIFIC 2-HYDROXYACID DEHYDROGENASE NAD-BINDING DOMAIN-CONTAINING PROTEIN"/>
    <property type="match status" value="1"/>
</dbReference>
<evidence type="ECO:0000256" key="2">
    <source>
        <dbReference type="ARBA" id="ARBA00023002"/>
    </source>
</evidence>
<evidence type="ECO:0000313" key="8">
    <source>
        <dbReference type="Proteomes" id="UP000220106"/>
    </source>
</evidence>
<dbReference type="EMBL" id="NUEQ01000017">
    <property type="protein sequence ID" value="PEJ33582.1"/>
    <property type="molecule type" value="Genomic_DNA"/>
</dbReference>
<dbReference type="PANTHER" id="PTHR43333">
    <property type="entry name" value="2-HACID_DH_C DOMAIN-CONTAINING PROTEIN"/>
    <property type="match status" value="1"/>
</dbReference>
<gene>
    <name evidence="7" type="ORF">CN689_11455</name>
</gene>
<evidence type="ECO:0000256" key="1">
    <source>
        <dbReference type="ARBA" id="ARBA00005854"/>
    </source>
</evidence>
<proteinExistence type="inferred from homology"/>